<evidence type="ECO:0000313" key="2">
    <source>
        <dbReference type="Proteomes" id="UP000289859"/>
    </source>
</evidence>
<organism evidence="1 2">
    <name type="scientific">Leeuwenhoekiella polynyae</name>
    <dbReference type="NCBI Taxonomy" id="1550906"/>
    <lineage>
        <taxon>Bacteria</taxon>
        <taxon>Pseudomonadati</taxon>
        <taxon>Bacteroidota</taxon>
        <taxon>Flavobacteriia</taxon>
        <taxon>Flavobacteriales</taxon>
        <taxon>Flavobacteriaceae</taxon>
        <taxon>Leeuwenhoekiella</taxon>
    </lineage>
</organism>
<gene>
    <name evidence="1" type="ORF">DSM02_2880</name>
</gene>
<sequence length="99" mass="11272">KNQKKENALDIKSMSIKKALWVKRRTIEKNYEGKFGIIIGYAMGSKSKIKLMKSYKNIQREATPKKTKKENAQDIISKSLQKNINANCLNGSDSILINL</sequence>
<evidence type="ECO:0000313" key="1">
    <source>
        <dbReference type="EMBL" id="RXG19859.1"/>
    </source>
</evidence>
<proteinExistence type="predicted"/>
<dbReference type="Proteomes" id="UP000289859">
    <property type="component" value="Unassembled WGS sequence"/>
</dbReference>
<dbReference type="OrthoDB" id="1444110at2"/>
<name>A0A4Q0P331_9FLAO</name>
<feature type="non-terminal residue" evidence="1">
    <location>
        <position position="1"/>
    </location>
</feature>
<accession>A0A4Q0P331</accession>
<dbReference type="RefSeq" id="WP_128766265.1">
    <property type="nucleotide sequence ID" value="NZ_QOVK01000015.1"/>
</dbReference>
<keyword evidence="2" id="KW-1185">Reference proteome</keyword>
<reference evidence="1 2" key="1">
    <citation type="submission" date="2018-07" db="EMBL/GenBank/DDBJ databases">
        <title>Leeuwenhoekiella genomics.</title>
        <authorList>
            <person name="Tahon G."/>
            <person name="Willems A."/>
        </authorList>
    </citation>
    <scope>NUCLEOTIDE SEQUENCE [LARGE SCALE GENOMIC DNA]</scope>
    <source>
        <strain evidence="1 2">LMG 29608</strain>
    </source>
</reference>
<protein>
    <submittedName>
        <fullName evidence="1">Uncharacterized protein</fullName>
    </submittedName>
</protein>
<comment type="caution">
    <text evidence="1">The sequence shown here is derived from an EMBL/GenBank/DDBJ whole genome shotgun (WGS) entry which is preliminary data.</text>
</comment>
<dbReference type="AlphaFoldDB" id="A0A4Q0P331"/>
<dbReference type="EMBL" id="QOVK01000015">
    <property type="protein sequence ID" value="RXG19859.1"/>
    <property type="molecule type" value="Genomic_DNA"/>
</dbReference>